<dbReference type="STRING" id="84022.CACET_c08670"/>
<proteinExistence type="predicted"/>
<keyword evidence="6" id="KW-0067">ATP-binding</keyword>
<dbReference type="GO" id="GO:0004674">
    <property type="term" value="F:protein serine/threonine kinase activity"/>
    <property type="evidence" value="ECO:0007669"/>
    <property type="project" value="UniProtKB-KW"/>
</dbReference>
<dbReference type="EMBL" id="CP009687">
    <property type="protein sequence ID" value="AKL94375.1"/>
    <property type="molecule type" value="Genomic_DNA"/>
</dbReference>
<dbReference type="InterPro" id="IPR011009">
    <property type="entry name" value="Kinase-like_dom_sf"/>
</dbReference>
<name>A0A0D8IEA5_9CLOT</name>
<keyword evidence="3" id="KW-0808">Transferase</keyword>
<dbReference type="InterPro" id="IPR018934">
    <property type="entry name" value="RIO_dom"/>
</dbReference>
<accession>A0A0D8IEA5</accession>
<dbReference type="Pfam" id="PF01163">
    <property type="entry name" value="RIO1"/>
    <property type="match status" value="1"/>
</dbReference>
<dbReference type="Gene3D" id="3.30.200.20">
    <property type="entry name" value="Phosphorylase Kinase, domain 1"/>
    <property type="match status" value="1"/>
</dbReference>
<dbReference type="AlphaFoldDB" id="A0A0D8IEA5"/>
<evidence type="ECO:0000256" key="1">
    <source>
        <dbReference type="ARBA" id="ARBA00012513"/>
    </source>
</evidence>
<keyword evidence="4" id="KW-0547">Nucleotide-binding</keyword>
<comment type="catalytic activity">
    <reaction evidence="7">
        <text>L-threonyl-[protein] + ATP = O-phospho-L-threonyl-[protein] + ADP + H(+)</text>
        <dbReference type="Rhea" id="RHEA:46608"/>
        <dbReference type="Rhea" id="RHEA-COMP:11060"/>
        <dbReference type="Rhea" id="RHEA-COMP:11605"/>
        <dbReference type="ChEBI" id="CHEBI:15378"/>
        <dbReference type="ChEBI" id="CHEBI:30013"/>
        <dbReference type="ChEBI" id="CHEBI:30616"/>
        <dbReference type="ChEBI" id="CHEBI:61977"/>
        <dbReference type="ChEBI" id="CHEBI:456216"/>
        <dbReference type="EC" id="2.7.11.1"/>
    </reaction>
</comment>
<evidence type="ECO:0000256" key="5">
    <source>
        <dbReference type="ARBA" id="ARBA00022777"/>
    </source>
</evidence>
<evidence type="ECO:0000256" key="7">
    <source>
        <dbReference type="ARBA" id="ARBA00047899"/>
    </source>
</evidence>
<keyword evidence="11" id="KW-1185">Reference proteome</keyword>
<dbReference type="SUPFAM" id="SSF56112">
    <property type="entry name" value="Protein kinase-like (PK-like)"/>
    <property type="match status" value="1"/>
</dbReference>
<dbReference type="Proteomes" id="UP000035704">
    <property type="component" value="Chromosome"/>
</dbReference>
<dbReference type="OrthoDB" id="1806262at2"/>
<reference evidence="10 11" key="1">
    <citation type="submission" date="2014-10" db="EMBL/GenBank/DDBJ databases">
        <title>Genome sequence of Clostridium aceticum DSM 1496.</title>
        <authorList>
            <person name="Poehlein A."/>
            <person name="Schiel-Bengelsdorf B."/>
            <person name="Gottschalk G."/>
            <person name="Duerre P."/>
            <person name="Daniel R."/>
        </authorList>
    </citation>
    <scope>NUCLEOTIDE SEQUENCE [LARGE SCALE GENOMIC DNA]</scope>
    <source>
        <strain evidence="10 11">DSM 1496</strain>
    </source>
</reference>
<keyword evidence="2" id="KW-0723">Serine/threonine-protein kinase</keyword>
<sequence length="237" mass="28112">MTLCKNKFQNITEIENAKIVERFYSKKNEVYKLPYFQEELHQSKYVVVKKYLLSKEKMKKEIDLLLLLKQEGLSVPEIYQQKSNYIIMEYIQGKTLLETIEERERNSALEKGKVYESNRALIESLIEWMEKFYAIAKFINKSETILGDVNLRNFIVGEDEKVYGIDFEDCREGEIQEDITRLCAYVLTYSPSFTPWKIQFSAELLYLFIKRFAMDEEMLIKKVEGEINAINIKRGKL</sequence>
<dbReference type="GO" id="GO:0005524">
    <property type="term" value="F:ATP binding"/>
    <property type="evidence" value="ECO:0007669"/>
    <property type="project" value="UniProtKB-KW"/>
</dbReference>
<evidence type="ECO:0000256" key="6">
    <source>
        <dbReference type="ARBA" id="ARBA00022840"/>
    </source>
</evidence>
<dbReference type="RefSeq" id="WP_044823478.1">
    <property type="nucleotide sequence ID" value="NZ_CP009687.1"/>
</dbReference>
<dbReference type="EC" id="2.7.11.1" evidence="1"/>
<evidence type="ECO:0000256" key="4">
    <source>
        <dbReference type="ARBA" id="ARBA00022741"/>
    </source>
</evidence>
<protein>
    <recommendedName>
        <fullName evidence="1">non-specific serine/threonine protein kinase</fullName>
        <ecNumber evidence="1">2.7.11.1</ecNumber>
    </recommendedName>
</protein>
<evidence type="ECO:0000313" key="11">
    <source>
        <dbReference type="Proteomes" id="UP000035704"/>
    </source>
</evidence>
<dbReference type="KEGG" id="cace:CACET_c08670"/>
<keyword evidence="5" id="KW-0418">Kinase</keyword>
<evidence type="ECO:0000256" key="8">
    <source>
        <dbReference type="ARBA" id="ARBA00048679"/>
    </source>
</evidence>
<evidence type="ECO:0000256" key="2">
    <source>
        <dbReference type="ARBA" id="ARBA00022527"/>
    </source>
</evidence>
<evidence type="ECO:0000256" key="3">
    <source>
        <dbReference type="ARBA" id="ARBA00022679"/>
    </source>
</evidence>
<feature type="domain" description="RIO-type" evidence="9">
    <location>
        <begin position="37"/>
        <end position="167"/>
    </location>
</feature>
<comment type="catalytic activity">
    <reaction evidence="8">
        <text>L-seryl-[protein] + ATP = O-phospho-L-seryl-[protein] + ADP + H(+)</text>
        <dbReference type="Rhea" id="RHEA:17989"/>
        <dbReference type="Rhea" id="RHEA-COMP:9863"/>
        <dbReference type="Rhea" id="RHEA-COMP:11604"/>
        <dbReference type="ChEBI" id="CHEBI:15378"/>
        <dbReference type="ChEBI" id="CHEBI:29999"/>
        <dbReference type="ChEBI" id="CHEBI:30616"/>
        <dbReference type="ChEBI" id="CHEBI:83421"/>
        <dbReference type="ChEBI" id="CHEBI:456216"/>
        <dbReference type="EC" id="2.7.11.1"/>
    </reaction>
</comment>
<evidence type="ECO:0000313" key="10">
    <source>
        <dbReference type="EMBL" id="AKL94375.1"/>
    </source>
</evidence>
<evidence type="ECO:0000259" key="9">
    <source>
        <dbReference type="Pfam" id="PF01163"/>
    </source>
</evidence>
<dbReference type="PATRIC" id="fig|84022.5.peg.2459"/>
<dbReference type="Gene3D" id="1.10.510.10">
    <property type="entry name" value="Transferase(Phosphotransferase) domain 1"/>
    <property type="match status" value="1"/>
</dbReference>
<organism evidence="10 11">
    <name type="scientific">Clostridium aceticum</name>
    <dbReference type="NCBI Taxonomy" id="84022"/>
    <lineage>
        <taxon>Bacteria</taxon>
        <taxon>Bacillati</taxon>
        <taxon>Bacillota</taxon>
        <taxon>Clostridia</taxon>
        <taxon>Eubacteriales</taxon>
        <taxon>Clostridiaceae</taxon>
        <taxon>Clostridium</taxon>
    </lineage>
</organism>
<gene>
    <name evidence="10" type="ORF">CACET_c08670</name>
</gene>